<evidence type="ECO:0000313" key="5">
    <source>
        <dbReference type="Proteomes" id="UP001224477"/>
    </source>
</evidence>
<protein>
    <submittedName>
        <fullName evidence="3">Phage infection protein</fullName>
    </submittedName>
</protein>
<dbReference type="Proteomes" id="UP001224477">
    <property type="component" value="Unassembled WGS sequence"/>
</dbReference>
<evidence type="ECO:0000313" key="4">
    <source>
        <dbReference type="Proteomes" id="UP000546584"/>
    </source>
</evidence>
<accession>A0A143GK19</accession>
<feature type="signal peptide" evidence="1">
    <location>
        <begin position="1"/>
        <end position="28"/>
    </location>
</feature>
<name>A0A143GK19_9PSED</name>
<evidence type="ECO:0000256" key="1">
    <source>
        <dbReference type="SAM" id="SignalP"/>
    </source>
</evidence>
<evidence type="ECO:0000313" key="3">
    <source>
        <dbReference type="EMBL" id="NWD42547.1"/>
    </source>
</evidence>
<dbReference type="Proteomes" id="UP000546584">
    <property type="component" value="Unassembled WGS sequence"/>
</dbReference>
<dbReference type="AlphaFoldDB" id="A0A143GK19"/>
<dbReference type="GeneID" id="93511597"/>
<evidence type="ECO:0000313" key="2">
    <source>
        <dbReference type="EMBL" id="MDR0191638.1"/>
    </source>
</evidence>
<dbReference type="OrthoDB" id="7029344at2"/>
<dbReference type="KEGG" id="pym:AK972_3833"/>
<dbReference type="RefSeq" id="WP_063031676.1">
    <property type="nucleotide sequence ID" value="NZ_CP012400.2"/>
</dbReference>
<feature type="chain" id="PRO_5007508862" evidence="1">
    <location>
        <begin position="29"/>
        <end position="70"/>
    </location>
</feature>
<reference evidence="3 4" key="1">
    <citation type="submission" date="2020-04" db="EMBL/GenBank/DDBJ databases">
        <title>Molecular characterization of pseudomonads from Agaricus bisporus reveal novel blotch 2 pathogens in Western Europe.</title>
        <authorList>
            <person name="Taparia T."/>
            <person name="Krijger M."/>
            <person name="Haynes E."/>
            <person name="Elpinstone J.G."/>
            <person name="Noble R."/>
            <person name="Van Der Wolf J."/>
        </authorList>
    </citation>
    <scope>NUCLEOTIDE SEQUENCE [LARGE SCALE GENOMIC DNA]</scope>
    <source>
        <strain evidence="3 4">IPO3753</strain>
    </source>
</reference>
<proteinExistence type="predicted"/>
<dbReference type="EMBL" id="JACAQR010000014">
    <property type="protein sequence ID" value="NWD42547.1"/>
    <property type="molecule type" value="Genomic_DNA"/>
</dbReference>
<sequence length="70" mass="7112">MFNLLKASSLVFGLAVVAGLGLSSMASANTHAAAVKDQPSHLLAEGGADRLHERGLAEGGAERLQAARTV</sequence>
<reference evidence="2 5" key="2">
    <citation type="journal article" date="2023" name="Microbiol. Resour. Announc.">
        <title>Whole-genome sequence of Pseudomonas yamanorum OLsAu1 isolated from the edible ectomycorrhizal mushroom Lactarius sp. section Deliciosi.</title>
        <authorList>
            <person name="Ramirez-Mendoza R."/>
            <person name="Angeles-Argaiz R.E."/>
            <person name="Hernandez-Oaxaca D."/>
            <person name="Aguirre-Beltran L."/>
            <person name="Almaraz-Suarez J."/>
            <person name="Perez-Moreno J."/>
        </authorList>
    </citation>
    <scope>NUCLEOTIDE SEQUENCE [LARGE SCALE GENOMIC DNA]</scope>
    <source>
        <strain evidence="2 5">OLsAu1</strain>
    </source>
</reference>
<dbReference type="EMBL" id="JAVGXC010000026">
    <property type="protein sequence ID" value="MDR0191638.1"/>
    <property type="molecule type" value="Genomic_DNA"/>
</dbReference>
<keyword evidence="1" id="KW-0732">Signal</keyword>
<accession>A0A1H2EQB2</accession>
<comment type="caution">
    <text evidence="3">The sequence shown here is derived from an EMBL/GenBank/DDBJ whole genome shotgun (WGS) entry which is preliminary data.</text>
</comment>
<keyword evidence="5" id="KW-1185">Reference proteome</keyword>
<organism evidence="3 4">
    <name type="scientific">Pseudomonas yamanorum</name>
    <dbReference type="NCBI Taxonomy" id="515393"/>
    <lineage>
        <taxon>Bacteria</taxon>
        <taxon>Pseudomonadati</taxon>
        <taxon>Pseudomonadota</taxon>
        <taxon>Gammaproteobacteria</taxon>
        <taxon>Pseudomonadales</taxon>
        <taxon>Pseudomonadaceae</taxon>
        <taxon>Pseudomonas</taxon>
    </lineage>
</organism>
<gene>
    <name evidence="3" type="ORF">HX826_11810</name>
    <name evidence="2" type="ORF">RCO22_22065</name>
</gene>